<dbReference type="STRING" id="388950.GCA_001611675_01419"/>
<dbReference type="Pfam" id="PF22503">
    <property type="entry name" value="DUF6992"/>
    <property type="match status" value="1"/>
</dbReference>
<feature type="transmembrane region" description="Helical" evidence="1">
    <location>
        <begin position="162"/>
        <end position="180"/>
    </location>
</feature>
<evidence type="ECO:0000313" key="3">
    <source>
        <dbReference type="EMBL" id="SFU70921.1"/>
    </source>
</evidence>
<keyword evidence="1" id="KW-0472">Membrane</keyword>
<proteinExistence type="predicted"/>
<feature type="transmembrane region" description="Helical" evidence="1">
    <location>
        <begin position="47"/>
        <end position="64"/>
    </location>
</feature>
<feature type="signal peptide" evidence="2">
    <location>
        <begin position="1"/>
        <end position="31"/>
    </location>
</feature>
<dbReference type="Proteomes" id="UP000182491">
    <property type="component" value="Unassembled WGS sequence"/>
</dbReference>
<dbReference type="EMBL" id="FPCA01000002">
    <property type="protein sequence ID" value="SFU70921.1"/>
    <property type="molecule type" value="Genomic_DNA"/>
</dbReference>
<accession>A0A1I7IDD2</accession>
<feature type="transmembrane region" description="Helical" evidence="1">
    <location>
        <begin position="84"/>
        <end position="102"/>
    </location>
</feature>
<feature type="transmembrane region" description="Helical" evidence="1">
    <location>
        <begin position="124"/>
        <end position="142"/>
    </location>
</feature>
<gene>
    <name evidence="3" type="ORF">SAMN04487941_2122</name>
</gene>
<keyword evidence="2" id="KW-0732">Signal</keyword>
<keyword evidence="1" id="KW-0812">Transmembrane</keyword>
<dbReference type="InterPro" id="IPR054261">
    <property type="entry name" value="DUF6992"/>
</dbReference>
<evidence type="ECO:0000256" key="1">
    <source>
        <dbReference type="SAM" id="Phobius"/>
    </source>
</evidence>
<reference evidence="4" key="1">
    <citation type="submission" date="2016-10" db="EMBL/GenBank/DDBJ databases">
        <authorList>
            <person name="Varghese N."/>
        </authorList>
    </citation>
    <scope>NUCLEOTIDE SEQUENCE [LARGE SCALE GENOMIC DNA]</scope>
    <source>
        <strain evidence="4">DSM 18820</strain>
    </source>
</reference>
<protein>
    <submittedName>
        <fullName evidence="3">Uncharacterized protein</fullName>
    </submittedName>
</protein>
<name>A0A1I7IDD2_9BACT</name>
<sequence>MLVPSPKQYLLHMRKYLCLIPLLLFALTASAQNPQLARFNEQQANTLETGMLVLGGWAILNILISSYQLTKATRNRRYFYQMNLYWNIVNLIIAALALYSILTKDAMAQTLAESVQLHSWYKKILYLNVGLDVAYVLLGTYLKERSRNTPRYEKLQGWGQSVLLQGAFLFFLDLALVVLLEAPANQLFQLIPAA</sequence>
<keyword evidence="4" id="KW-1185">Reference proteome</keyword>
<keyword evidence="1" id="KW-1133">Transmembrane helix</keyword>
<evidence type="ECO:0000256" key="2">
    <source>
        <dbReference type="SAM" id="SignalP"/>
    </source>
</evidence>
<evidence type="ECO:0000313" key="4">
    <source>
        <dbReference type="Proteomes" id="UP000182491"/>
    </source>
</evidence>
<organism evidence="3 4">
    <name type="scientific">Pontibacter akesuensis</name>
    <dbReference type="NCBI Taxonomy" id="388950"/>
    <lineage>
        <taxon>Bacteria</taxon>
        <taxon>Pseudomonadati</taxon>
        <taxon>Bacteroidota</taxon>
        <taxon>Cytophagia</taxon>
        <taxon>Cytophagales</taxon>
        <taxon>Hymenobacteraceae</taxon>
        <taxon>Pontibacter</taxon>
    </lineage>
</organism>
<feature type="chain" id="PRO_5010260700" evidence="2">
    <location>
        <begin position="32"/>
        <end position="194"/>
    </location>
</feature>
<dbReference type="AlphaFoldDB" id="A0A1I7IDD2"/>